<dbReference type="AlphaFoldDB" id="A0A7X4KG13"/>
<dbReference type="GO" id="GO:0005829">
    <property type="term" value="C:cytosol"/>
    <property type="evidence" value="ECO:0007669"/>
    <property type="project" value="TreeGrafter"/>
</dbReference>
<protein>
    <submittedName>
        <fullName evidence="5">Helix-turn-helix domain-containing protein</fullName>
    </submittedName>
</protein>
<keyword evidence="2" id="KW-0238">DNA-binding</keyword>
<dbReference type="InterPro" id="IPR001387">
    <property type="entry name" value="Cro/C1-type_HTH"/>
</dbReference>
<dbReference type="GO" id="GO:0003677">
    <property type="term" value="F:DNA binding"/>
    <property type="evidence" value="ECO:0007669"/>
    <property type="project" value="UniProtKB-KW"/>
</dbReference>
<dbReference type="InterPro" id="IPR010982">
    <property type="entry name" value="Lambda_DNA-bd_dom_sf"/>
</dbReference>
<proteinExistence type="predicted"/>
<evidence type="ECO:0000256" key="2">
    <source>
        <dbReference type="ARBA" id="ARBA00023125"/>
    </source>
</evidence>
<dbReference type="PANTHER" id="PTHR46797">
    <property type="entry name" value="HTH-TYPE TRANSCRIPTIONAL REGULATOR"/>
    <property type="match status" value="1"/>
</dbReference>
<dbReference type="InterPro" id="IPR050807">
    <property type="entry name" value="TransReg_Diox_bact_type"/>
</dbReference>
<evidence type="ECO:0000313" key="5">
    <source>
        <dbReference type="EMBL" id="MYM71632.1"/>
    </source>
</evidence>
<evidence type="ECO:0000256" key="3">
    <source>
        <dbReference type="ARBA" id="ARBA00023163"/>
    </source>
</evidence>
<dbReference type="PANTHER" id="PTHR46797:SF23">
    <property type="entry name" value="HTH-TYPE TRANSCRIPTIONAL REGULATOR SUTR"/>
    <property type="match status" value="1"/>
</dbReference>
<accession>A0A7X4KG13</accession>
<comment type="caution">
    <text evidence="5">The sequence shown here is derived from an EMBL/GenBank/DDBJ whole genome shotgun (WGS) entry which is preliminary data.</text>
</comment>
<feature type="domain" description="HTH cro/C1-type" evidence="4">
    <location>
        <begin position="22"/>
        <end position="76"/>
    </location>
</feature>
<dbReference type="Pfam" id="PF01381">
    <property type="entry name" value="HTH_3"/>
    <property type="match status" value="1"/>
</dbReference>
<evidence type="ECO:0000259" key="4">
    <source>
        <dbReference type="PROSITE" id="PS50943"/>
    </source>
</evidence>
<dbReference type="EMBL" id="WWCR01000003">
    <property type="protein sequence ID" value="MYM71632.1"/>
    <property type="molecule type" value="Genomic_DNA"/>
</dbReference>
<evidence type="ECO:0000313" key="6">
    <source>
        <dbReference type="Proteomes" id="UP000469734"/>
    </source>
</evidence>
<dbReference type="Gene3D" id="1.10.260.40">
    <property type="entry name" value="lambda repressor-like DNA-binding domains"/>
    <property type="match status" value="1"/>
</dbReference>
<organism evidence="5 6">
    <name type="scientific">Duganella margarita</name>
    <dbReference type="NCBI Taxonomy" id="2692170"/>
    <lineage>
        <taxon>Bacteria</taxon>
        <taxon>Pseudomonadati</taxon>
        <taxon>Pseudomonadota</taxon>
        <taxon>Betaproteobacteria</taxon>
        <taxon>Burkholderiales</taxon>
        <taxon>Oxalobacteraceae</taxon>
        <taxon>Telluria group</taxon>
        <taxon>Duganella</taxon>
    </lineage>
</organism>
<dbReference type="CDD" id="cd00093">
    <property type="entry name" value="HTH_XRE"/>
    <property type="match status" value="1"/>
</dbReference>
<dbReference type="Proteomes" id="UP000469734">
    <property type="component" value="Unassembled WGS sequence"/>
</dbReference>
<dbReference type="PROSITE" id="PS50943">
    <property type="entry name" value="HTH_CROC1"/>
    <property type="match status" value="1"/>
</dbReference>
<evidence type="ECO:0000256" key="1">
    <source>
        <dbReference type="ARBA" id="ARBA00023015"/>
    </source>
</evidence>
<keyword evidence="3" id="KW-0804">Transcription</keyword>
<gene>
    <name evidence="5" type="ORF">GTP56_05400</name>
</gene>
<dbReference type="SUPFAM" id="SSF47413">
    <property type="entry name" value="lambda repressor-like DNA-binding domains"/>
    <property type="match status" value="1"/>
</dbReference>
<sequence length="82" mass="9124">MQVLGLQSDDSQVALSRFAQNLRKKRLERGLSQEKLGELSGVHRTYVSQAERAVVSISIDSIERLALALEARPEDLVGFETI</sequence>
<dbReference type="SMART" id="SM00530">
    <property type="entry name" value="HTH_XRE"/>
    <property type="match status" value="1"/>
</dbReference>
<keyword evidence="1" id="KW-0805">Transcription regulation</keyword>
<reference evidence="5 6" key="1">
    <citation type="submission" date="2019-12" db="EMBL/GenBank/DDBJ databases">
        <title>Novel species isolated from a subtropical stream in China.</title>
        <authorList>
            <person name="Lu H."/>
        </authorList>
    </citation>
    <scope>NUCLEOTIDE SEQUENCE [LARGE SCALE GENOMIC DNA]</scope>
    <source>
        <strain evidence="5 6">FT134W</strain>
    </source>
</reference>
<dbReference type="GO" id="GO:0003700">
    <property type="term" value="F:DNA-binding transcription factor activity"/>
    <property type="evidence" value="ECO:0007669"/>
    <property type="project" value="TreeGrafter"/>
</dbReference>
<name>A0A7X4KG13_9BURK</name>